<gene>
    <name evidence="2" type="ORF">DD559_00420</name>
</gene>
<dbReference type="RefSeq" id="WP_116467458.1">
    <property type="nucleotide sequence ID" value="NZ_QENQ01000001.1"/>
</dbReference>
<comment type="caution">
    <text evidence="2">The sequence shown here is derived from an EMBL/GenBank/DDBJ whole genome shotgun (WGS) entry which is preliminary data.</text>
</comment>
<accession>A0A2U0S9F4</accession>
<organism evidence="2 3">
    <name type="scientific">Sphingomonas pokkalii</name>
    <dbReference type="NCBI Taxonomy" id="2175090"/>
    <lineage>
        <taxon>Bacteria</taxon>
        <taxon>Pseudomonadati</taxon>
        <taxon>Pseudomonadota</taxon>
        <taxon>Alphaproteobacteria</taxon>
        <taxon>Sphingomonadales</taxon>
        <taxon>Sphingomonadaceae</taxon>
        <taxon>Sphingomonas</taxon>
    </lineage>
</organism>
<proteinExistence type="predicted"/>
<sequence>MIGLLALLLMAGEAAAGRSTIGIYQSWGAFREAAPLHCFAIARPIDRARRNGAFVSIATWPGRGLRNQLHVRLGHDRGKDARVVLTAGERRFTLVAGPRDAWAPDARAGAAIVAAMRGGRALSVESVAANGMPFAESYVLDGAASAIDAAALACLRR</sequence>
<dbReference type="AlphaFoldDB" id="A0A2U0S9F4"/>
<feature type="signal peptide" evidence="1">
    <location>
        <begin position="1"/>
        <end position="16"/>
    </location>
</feature>
<name>A0A2U0S9F4_9SPHN</name>
<reference evidence="2 3" key="1">
    <citation type="submission" date="2018-05" db="EMBL/GenBank/DDBJ databases">
        <title>Description of Sphingomonas pokkalii sp nov, isolated from the rhizosphere of saline tolerant pokkali rice and its draft genome analysis.</title>
        <authorList>
            <person name="Menon R."/>
            <person name="Kumari S."/>
            <person name="Rameshkumar N."/>
        </authorList>
    </citation>
    <scope>NUCLEOTIDE SEQUENCE [LARGE SCALE GENOMIC DNA]</scope>
    <source>
        <strain evidence="2 3">L3B27</strain>
    </source>
</reference>
<dbReference type="EMBL" id="QENQ01000001">
    <property type="protein sequence ID" value="PVX28002.1"/>
    <property type="molecule type" value="Genomic_DNA"/>
</dbReference>
<feature type="chain" id="PRO_5015706746" evidence="1">
    <location>
        <begin position="17"/>
        <end position="157"/>
    </location>
</feature>
<protein>
    <submittedName>
        <fullName evidence="2">Uncharacterized protein</fullName>
    </submittedName>
</protein>
<evidence type="ECO:0000313" key="2">
    <source>
        <dbReference type="EMBL" id="PVX28002.1"/>
    </source>
</evidence>
<keyword evidence="1" id="KW-0732">Signal</keyword>
<evidence type="ECO:0000256" key="1">
    <source>
        <dbReference type="SAM" id="SignalP"/>
    </source>
</evidence>
<keyword evidence="3" id="KW-1185">Reference proteome</keyword>
<evidence type="ECO:0000313" key="3">
    <source>
        <dbReference type="Proteomes" id="UP000245890"/>
    </source>
</evidence>
<dbReference type="Proteomes" id="UP000245890">
    <property type="component" value="Unassembled WGS sequence"/>
</dbReference>
<dbReference type="OrthoDB" id="7426653at2"/>